<dbReference type="SMART" id="SM00490">
    <property type="entry name" value="HELICc"/>
    <property type="match status" value="1"/>
</dbReference>
<evidence type="ECO:0000256" key="9">
    <source>
        <dbReference type="PROSITE-ProRule" id="PRU00175"/>
    </source>
</evidence>
<evidence type="ECO:0000259" key="12">
    <source>
        <dbReference type="PROSITE" id="PS51192"/>
    </source>
</evidence>
<dbReference type="SUPFAM" id="SSF52540">
    <property type="entry name" value="P-loop containing nucleoside triphosphate hydrolases"/>
    <property type="match status" value="2"/>
</dbReference>
<dbReference type="PANTHER" id="PTHR45626">
    <property type="entry name" value="TRANSCRIPTION TERMINATION FACTOR 2-RELATED"/>
    <property type="match status" value="1"/>
</dbReference>
<feature type="region of interest" description="Disordered" evidence="10">
    <location>
        <begin position="1"/>
        <end position="20"/>
    </location>
</feature>
<protein>
    <submittedName>
        <fullName evidence="14">Uncharacterized protein</fullName>
    </submittedName>
</protein>
<evidence type="ECO:0000256" key="2">
    <source>
        <dbReference type="ARBA" id="ARBA00022723"/>
    </source>
</evidence>
<keyword evidence="6" id="KW-0347">Helicase</keyword>
<keyword evidence="15" id="KW-1185">Reference proteome</keyword>
<dbReference type="Gene3D" id="3.30.40.10">
    <property type="entry name" value="Zinc/RING finger domain, C3HC4 (zinc finger)"/>
    <property type="match status" value="1"/>
</dbReference>
<keyword evidence="4 9" id="KW-0863">Zinc-finger</keyword>
<dbReference type="GO" id="GO:0006281">
    <property type="term" value="P:DNA repair"/>
    <property type="evidence" value="ECO:0007669"/>
    <property type="project" value="TreeGrafter"/>
</dbReference>
<evidence type="ECO:0000259" key="13">
    <source>
        <dbReference type="PROSITE" id="PS51194"/>
    </source>
</evidence>
<dbReference type="PANTHER" id="PTHR45626:SF52">
    <property type="entry name" value="SINGLE-STRANDED DNA-DEPENDENT ATPASE (EUROFUNG)"/>
    <property type="match status" value="1"/>
</dbReference>
<feature type="region of interest" description="Disordered" evidence="10">
    <location>
        <begin position="590"/>
        <end position="612"/>
    </location>
</feature>
<comment type="similarity">
    <text evidence="1">Belongs to the SNF2/RAD54 helicase family.</text>
</comment>
<evidence type="ECO:0000256" key="4">
    <source>
        <dbReference type="ARBA" id="ARBA00022771"/>
    </source>
</evidence>
<comment type="caution">
    <text evidence="14">The sequence shown here is derived from an EMBL/GenBank/DDBJ whole genome shotgun (WGS) entry which is preliminary data.</text>
</comment>
<feature type="region of interest" description="Disordered" evidence="10">
    <location>
        <begin position="25"/>
        <end position="88"/>
    </location>
</feature>
<name>A0AAD5XQQ7_9FUNG</name>
<dbReference type="SUPFAM" id="SSF57850">
    <property type="entry name" value="RING/U-box"/>
    <property type="match status" value="1"/>
</dbReference>
<feature type="domain" description="Helicase C-terminal" evidence="13">
    <location>
        <begin position="1044"/>
        <end position="1222"/>
    </location>
</feature>
<dbReference type="InterPro" id="IPR001650">
    <property type="entry name" value="Helicase_C-like"/>
</dbReference>
<dbReference type="PROSITE" id="PS00518">
    <property type="entry name" value="ZF_RING_1"/>
    <property type="match status" value="1"/>
</dbReference>
<dbReference type="CDD" id="cd16449">
    <property type="entry name" value="RING-HC"/>
    <property type="match status" value="1"/>
</dbReference>
<evidence type="ECO:0000256" key="1">
    <source>
        <dbReference type="ARBA" id="ARBA00007025"/>
    </source>
</evidence>
<dbReference type="GO" id="GO:0005524">
    <property type="term" value="F:ATP binding"/>
    <property type="evidence" value="ECO:0007669"/>
    <property type="project" value="UniProtKB-KW"/>
</dbReference>
<dbReference type="Gene3D" id="3.40.50.10810">
    <property type="entry name" value="Tandem AAA-ATPase domain"/>
    <property type="match status" value="2"/>
</dbReference>
<proteinExistence type="inferred from homology"/>
<evidence type="ECO:0000256" key="7">
    <source>
        <dbReference type="ARBA" id="ARBA00022833"/>
    </source>
</evidence>
<feature type="domain" description="Helicase ATP-binding" evidence="12">
    <location>
        <begin position="558"/>
        <end position="778"/>
    </location>
</feature>
<feature type="compositionally biased region" description="Polar residues" evidence="10">
    <location>
        <begin position="49"/>
        <end position="65"/>
    </location>
</feature>
<evidence type="ECO:0000313" key="15">
    <source>
        <dbReference type="Proteomes" id="UP001212152"/>
    </source>
</evidence>
<keyword evidence="2" id="KW-0479">Metal-binding</keyword>
<dbReference type="EMBL" id="JADGJQ010000002">
    <property type="protein sequence ID" value="KAJ3184938.1"/>
    <property type="molecule type" value="Genomic_DNA"/>
</dbReference>
<evidence type="ECO:0000313" key="14">
    <source>
        <dbReference type="EMBL" id="KAJ3184938.1"/>
    </source>
</evidence>
<dbReference type="CDD" id="cd18793">
    <property type="entry name" value="SF2_C_SNF"/>
    <property type="match status" value="1"/>
</dbReference>
<keyword evidence="8" id="KW-0067">ATP-binding</keyword>
<evidence type="ECO:0000256" key="10">
    <source>
        <dbReference type="SAM" id="MobiDB-lite"/>
    </source>
</evidence>
<dbReference type="Pfam" id="PF00271">
    <property type="entry name" value="Helicase_C"/>
    <property type="match status" value="1"/>
</dbReference>
<feature type="domain" description="RING-type" evidence="11">
    <location>
        <begin position="939"/>
        <end position="995"/>
    </location>
</feature>
<dbReference type="InterPro" id="IPR050628">
    <property type="entry name" value="SNF2_RAD54_helicase_TF"/>
</dbReference>
<dbReference type="InterPro" id="IPR001841">
    <property type="entry name" value="Znf_RING"/>
</dbReference>
<dbReference type="Proteomes" id="UP001212152">
    <property type="component" value="Unassembled WGS sequence"/>
</dbReference>
<dbReference type="InterPro" id="IPR038718">
    <property type="entry name" value="SNF2-like_sf"/>
</dbReference>
<reference evidence="14" key="1">
    <citation type="submission" date="2020-05" db="EMBL/GenBank/DDBJ databases">
        <title>Phylogenomic resolution of chytrid fungi.</title>
        <authorList>
            <person name="Stajich J.E."/>
            <person name="Amses K."/>
            <person name="Simmons R."/>
            <person name="Seto K."/>
            <person name="Myers J."/>
            <person name="Bonds A."/>
            <person name="Quandt C.A."/>
            <person name="Barry K."/>
            <person name="Liu P."/>
            <person name="Grigoriev I."/>
            <person name="Longcore J.E."/>
            <person name="James T.Y."/>
        </authorList>
    </citation>
    <scope>NUCLEOTIDE SEQUENCE</scope>
    <source>
        <strain evidence="14">JEL0379</strain>
    </source>
</reference>
<dbReference type="GO" id="GO:0004386">
    <property type="term" value="F:helicase activity"/>
    <property type="evidence" value="ECO:0007669"/>
    <property type="project" value="UniProtKB-KW"/>
</dbReference>
<evidence type="ECO:0000256" key="8">
    <source>
        <dbReference type="ARBA" id="ARBA00022840"/>
    </source>
</evidence>
<dbReference type="SMART" id="SM00184">
    <property type="entry name" value="RING"/>
    <property type="match status" value="1"/>
</dbReference>
<dbReference type="CDD" id="cd18008">
    <property type="entry name" value="DEXDc_SHPRH-like"/>
    <property type="match status" value="1"/>
</dbReference>
<dbReference type="InterPro" id="IPR017907">
    <property type="entry name" value="Znf_RING_CS"/>
</dbReference>
<dbReference type="Pfam" id="PF00176">
    <property type="entry name" value="SNF2-rel_dom"/>
    <property type="match status" value="1"/>
</dbReference>
<evidence type="ECO:0000256" key="3">
    <source>
        <dbReference type="ARBA" id="ARBA00022741"/>
    </source>
</evidence>
<keyword evidence="3" id="KW-0547">Nucleotide-binding</keyword>
<dbReference type="SMART" id="SM00487">
    <property type="entry name" value="DEXDc"/>
    <property type="match status" value="1"/>
</dbReference>
<dbReference type="Gene3D" id="3.40.50.300">
    <property type="entry name" value="P-loop containing nucleotide triphosphate hydrolases"/>
    <property type="match status" value="1"/>
</dbReference>
<dbReference type="GO" id="GO:0008270">
    <property type="term" value="F:zinc ion binding"/>
    <property type="evidence" value="ECO:0007669"/>
    <property type="project" value="UniProtKB-KW"/>
</dbReference>
<dbReference type="InterPro" id="IPR013083">
    <property type="entry name" value="Znf_RING/FYVE/PHD"/>
</dbReference>
<dbReference type="InterPro" id="IPR049730">
    <property type="entry name" value="SNF2/RAD54-like_C"/>
</dbReference>
<evidence type="ECO:0000259" key="11">
    <source>
        <dbReference type="PROSITE" id="PS50089"/>
    </source>
</evidence>
<sequence>MDPPPPSQQHSPTLANSFNSHPWASAAAGATPAFGSTSFIPHQPLPPSSVASTPQNWPSWQSPASSLHARPGQRQQPHQYQRPILPAYNPASTRVPYSPYSEAALGIKSAPVAPLSEWSAQEALEFLAKSATQGDLTTGSNLSEKPLLVEGSAPFLAEPIDLTAGSSDDDEGMPNSPRKRKAVLSHPPQTASPQLNPAKRRAVDYSGGPQLAAVHSHPSASRPNVHASSSPAIGRQNHSSEVLVIEDSPQPSPRGTFSHMPRPRSTSAAASSSGDGTIDLTDIDPNEELQLKLRSKQEAKRLLAVQGEIVCYGMVQTTLSRLNYEAYKQTCGTDKHMRVVIVPEVPTGNVQSARSMPFSVQAQCGLKLGKLPEDLAIVISPFYTQLTLEANIPRCQYNKYTAPLNIIIIGPLPLANKLGSLLASCNISLQEVTRSLGNIRYYNPQRVKMAGLGSVNPNAPGYSSAWCRSSRAETPSADDVKSQIDAVYNAITSAENLGQADPNEALATSLYKHQKQALYFMTERERPVNFASNTDCKRSLWAMKDGSFTSVVTGGILRTIPTQALGGILADDMGLGKTIETIALILTNRPASAATPPRDPGPSAPASPQRNPYPFLPARKAASIVHDASPDPKHASTLPSRSTLIVCPLSTVANWEEQIATHVKAGALTCYVYHGPQRKQDPTYLKSFDVVITTYNVLALEYGKELKATDSPGARSPLQAIYWLRAVLDEAHVIKERTTSQAKAAFALSAERRWCLTGTPIHNKIDDLFSLFRFLGLSPFSDYQSFAHFISKPLKASHPAAVSRLQTVMKLVTLRRTKNMSLDGKPILTLPPKRQHVYTLTLDPDEQAVYDKVFEKAQAVFSGLEKSGKVFRYYAALLEMLLRLRQCVSHVGLIKDWKGFADITEEMDDEGSDAEFLPLTTERATHLLALLRDSGDDRCCACGIVADGGGSDDRTIVVSSCGHLFCGDCVRGVMAGGPSTSSASSSSSGVGCPMCGAQLTARGLREIKDVEDADKQEEEATAFADLAGNGGGGFPPGVLTSSTKVRTLIADLKHMRTVDPAVKSVVFSQWTQMLDLCGPPLRTAGIRHCRLDGKMSRADRTLALERFRFDPAVTVMLVSLKAGGVGLNLTSASRVYILEPYWNPAVEDQAQDRVHRMGQTRAVDVVRFVVDGSVEEVIEALKKRKRELVATAFRDEKANGGATEAARGGRRQKEEMQLKRLEDLRALFGFKDK</sequence>
<dbReference type="AlphaFoldDB" id="A0AAD5XQQ7"/>
<gene>
    <name evidence="14" type="ORF">HDU87_002503</name>
</gene>
<organism evidence="14 15">
    <name type="scientific">Geranomyces variabilis</name>
    <dbReference type="NCBI Taxonomy" id="109894"/>
    <lineage>
        <taxon>Eukaryota</taxon>
        <taxon>Fungi</taxon>
        <taxon>Fungi incertae sedis</taxon>
        <taxon>Chytridiomycota</taxon>
        <taxon>Chytridiomycota incertae sedis</taxon>
        <taxon>Chytridiomycetes</taxon>
        <taxon>Spizellomycetales</taxon>
        <taxon>Powellomycetaceae</taxon>
        <taxon>Geranomyces</taxon>
    </lineage>
</organism>
<dbReference type="InterPro" id="IPR014001">
    <property type="entry name" value="Helicase_ATP-bd"/>
</dbReference>
<feature type="region of interest" description="Disordered" evidence="10">
    <location>
        <begin position="160"/>
        <end position="283"/>
    </location>
</feature>
<evidence type="ECO:0000256" key="6">
    <source>
        <dbReference type="ARBA" id="ARBA00022806"/>
    </source>
</evidence>
<feature type="compositionally biased region" description="Low complexity" evidence="10">
    <location>
        <begin position="25"/>
        <end position="38"/>
    </location>
</feature>
<dbReference type="InterPro" id="IPR000330">
    <property type="entry name" value="SNF2_N"/>
</dbReference>
<dbReference type="PROSITE" id="PS51192">
    <property type="entry name" value="HELICASE_ATP_BIND_1"/>
    <property type="match status" value="1"/>
</dbReference>
<dbReference type="GO" id="GO:0008094">
    <property type="term" value="F:ATP-dependent activity, acting on DNA"/>
    <property type="evidence" value="ECO:0007669"/>
    <property type="project" value="TreeGrafter"/>
</dbReference>
<dbReference type="GO" id="GO:0016787">
    <property type="term" value="F:hydrolase activity"/>
    <property type="evidence" value="ECO:0007669"/>
    <property type="project" value="UniProtKB-KW"/>
</dbReference>
<feature type="compositionally biased region" description="Polar residues" evidence="10">
    <location>
        <begin position="218"/>
        <end position="240"/>
    </location>
</feature>
<dbReference type="GO" id="GO:0005634">
    <property type="term" value="C:nucleus"/>
    <property type="evidence" value="ECO:0007669"/>
    <property type="project" value="TreeGrafter"/>
</dbReference>
<keyword evidence="5" id="KW-0378">Hydrolase</keyword>
<feature type="compositionally biased region" description="Polar residues" evidence="10">
    <location>
        <begin position="8"/>
        <end position="20"/>
    </location>
</feature>
<keyword evidence="7" id="KW-0862">Zinc</keyword>
<dbReference type="PROSITE" id="PS51194">
    <property type="entry name" value="HELICASE_CTER"/>
    <property type="match status" value="1"/>
</dbReference>
<dbReference type="PROSITE" id="PS50089">
    <property type="entry name" value="ZF_RING_2"/>
    <property type="match status" value="1"/>
</dbReference>
<evidence type="ECO:0000256" key="5">
    <source>
        <dbReference type="ARBA" id="ARBA00022801"/>
    </source>
</evidence>
<dbReference type="InterPro" id="IPR027417">
    <property type="entry name" value="P-loop_NTPase"/>
</dbReference>
<accession>A0AAD5XQQ7</accession>